<dbReference type="NCBIfam" id="TIGR01712">
    <property type="entry name" value="phage_N6A_met"/>
    <property type="match status" value="1"/>
</dbReference>
<dbReference type="Proteomes" id="UP000241354">
    <property type="component" value="Segment"/>
</dbReference>
<gene>
    <name evidence="1" type="ORF">BSPM4_0054</name>
</gene>
<accession>A0A2P0P8L9</accession>
<organism evidence="1 2">
    <name type="scientific">Salmonella phage BSPM4</name>
    <dbReference type="NCBI Taxonomy" id="1958913"/>
    <lineage>
        <taxon>Viruses</taxon>
        <taxon>Duplodnaviria</taxon>
        <taxon>Heunggongvirae</taxon>
        <taxon>Uroviricota</taxon>
        <taxon>Caudoviricetes</taxon>
        <taxon>Casjensviridae</taxon>
        <taxon>Chivirus</taxon>
        <taxon>Chivirus BSPM4</taxon>
    </lineage>
</organism>
<proteinExistence type="predicted"/>
<dbReference type="InterPro" id="IPR008593">
    <property type="entry name" value="Dam_MeTrfase"/>
</dbReference>
<evidence type="ECO:0000313" key="2">
    <source>
        <dbReference type="Proteomes" id="UP000241354"/>
    </source>
</evidence>
<dbReference type="GO" id="GO:0009007">
    <property type="term" value="F:site-specific DNA-methyltransferase (adenine-specific) activity"/>
    <property type="evidence" value="ECO:0007669"/>
    <property type="project" value="InterPro"/>
</dbReference>
<name>A0A2P0P8L9_9CAUD</name>
<evidence type="ECO:0000313" key="1">
    <source>
        <dbReference type="EMBL" id="AQY55230.1"/>
    </source>
</evidence>
<sequence>MSQYVDALNAMKNMDEHEPKMIGDQWRTPEWLFQAINKLYGPIVLDLFTDGQNAKCQRFFTAEDNALRQDWAKRLAEIQVENLGLPGFDDPYRIQGWAYANPPYSQKRAGKEHLTGMTHIMRKADEERAKGAGTIWLTKSATSESWWPDAIATRTIFIKGRIGFEPPVWFRPKEGSSEITSAGFGAAIHIFDPATDRIHPNEYIDRETLLEIGAPLANVSAKIRNRWIKMWDEI</sequence>
<dbReference type="GO" id="GO:0003677">
    <property type="term" value="F:DNA binding"/>
    <property type="evidence" value="ECO:0007669"/>
    <property type="project" value="InterPro"/>
</dbReference>
<keyword evidence="1" id="KW-0808">Transferase</keyword>
<dbReference type="GO" id="GO:0032259">
    <property type="term" value="P:methylation"/>
    <property type="evidence" value="ECO:0007669"/>
    <property type="project" value="UniProtKB-KW"/>
</dbReference>
<dbReference type="GO" id="GO:0009307">
    <property type="term" value="P:DNA restriction-modification system"/>
    <property type="evidence" value="ECO:0007669"/>
    <property type="project" value="InterPro"/>
</dbReference>
<reference evidence="1 2" key="1">
    <citation type="submission" date="2017-02" db="EMBL/GenBank/DDBJ databases">
        <title>Complete Genome Sequence of Salmonella typhimurium Baceriophage BSPM4.</title>
        <authorList>
            <person name="Bai J."/>
            <person name="Ryu S."/>
        </authorList>
    </citation>
    <scope>NUCLEOTIDE SEQUENCE [LARGE SCALE GENOMIC DNA]</scope>
</reference>
<protein>
    <submittedName>
        <fullName evidence="1">Putative N-6-adenine-methyltransferase</fullName>
    </submittedName>
</protein>
<dbReference type="Pfam" id="PF05869">
    <property type="entry name" value="Dam"/>
    <property type="match status" value="1"/>
</dbReference>
<keyword evidence="1" id="KW-0489">Methyltransferase</keyword>
<dbReference type="EMBL" id="KY620117">
    <property type="protein sequence ID" value="AQY55230.1"/>
    <property type="molecule type" value="Genomic_DNA"/>
</dbReference>
<keyword evidence="2" id="KW-1185">Reference proteome</keyword>